<proteinExistence type="predicted"/>
<evidence type="ECO:0000313" key="2">
    <source>
        <dbReference type="EMBL" id="KAH7176749.1"/>
    </source>
</evidence>
<sequence>MPFITFLFSVAGIVTPLGLYEQDELATESTAAPFSYVQDSGAFFQGTSPQTNAQFTRAYTYLGYDAPCPYSPGTLTFSQNNSGIFCNTGTDINTTVSQILHDIYMSGTKNCGTTISNFFDIEWRQGTTYYDRELNDGVPSAGGAFRFLESFSLDDDIRAVEGVVVDKQSGGIGFRSHTLPIGHTKGVAWSKDLLFLQPDVHEMALTDRGGFVNINTTDPRNDQRGGINAPDLRTRAYQAAWISNTLFMLFMTITDATNQTTGTKRFDRIDSKLNDTFELRIPTTGETRFQNLQFGLDFGAYVWLGMLGEENTLCPNPWGINSTAFGDAPGWCQGWLFDETYRWEDLTTRLNNTYVLCQLMRGVPRRIDGGPANIFDDGSKWSTLAYSCASAAKATIKTVTFFHNGTNDNLEGLIVQKVEEKQYRDDSDMPLWGTEESSFTIEQFEPICGFVDPAF</sequence>
<keyword evidence="3" id="KW-1185">Reference proteome</keyword>
<reference evidence="2" key="1">
    <citation type="journal article" date="2021" name="Nat. Commun.">
        <title>Genetic determinants of endophytism in the Arabidopsis root mycobiome.</title>
        <authorList>
            <person name="Mesny F."/>
            <person name="Miyauchi S."/>
            <person name="Thiergart T."/>
            <person name="Pickel B."/>
            <person name="Atanasova L."/>
            <person name="Karlsson M."/>
            <person name="Huettel B."/>
            <person name="Barry K.W."/>
            <person name="Haridas S."/>
            <person name="Chen C."/>
            <person name="Bauer D."/>
            <person name="Andreopoulos W."/>
            <person name="Pangilinan J."/>
            <person name="LaButti K."/>
            <person name="Riley R."/>
            <person name="Lipzen A."/>
            <person name="Clum A."/>
            <person name="Drula E."/>
            <person name="Henrissat B."/>
            <person name="Kohler A."/>
            <person name="Grigoriev I.V."/>
            <person name="Martin F.M."/>
            <person name="Hacquard S."/>
        </authorList>
    </citation>
    <scope>NUCLEOTIDE SEQUENCE</scope>
    <source>
        <strain evidence="2">MPI-CAGE-AT-0147</strain>
    </source>
</reference>
<dbReference type="Proteomes" id="UP000738349">
    <property type="component" value="Unassembled WGS sequence"/>
</dbReference>
<feature type="chain" id="PRO_5040425316" evidence="1">
    <location>
        <begin position="17"/>
        <end position="455"/>
    </location>
</feature>
<accession>A0A9P9FV04</accession>
<name>A0A9P9FV04_9HYPO</name>
<evidence type="ECO:0000256" key="1">
    <source>
        <dbReference type="SAM" id="SignalP"/>
    </source>
</evidence>
<organism evidence="2 3">
    <name type="scientific">Dactylonectria macrodidyma</name>
    <dbReference type="NCBI Taxonomy" id="307937"/>
    <lineage>
        <taxon>Eukaryota</taxon>
        <taxon>Fungi</taxon>
        <taxon>Dikarya</taxon>
        <taxon>Ascomycota</taxon>
        <taxon>Pezizomycotina</taxon>
        <taxon>Sordariomycetes</taxon>
        <taxon>Hypocreomycetidae</taxon>
        <taxon>Hypocreales</taxon>
        <taxon>Nectriaceae</taxon>
        <taxon>Dactylonectria</taxon>
    </lineage>
</organism>
<gene>
    <name evidence="2" type="ORF">EDB81DRAFT_752068</name>
</gene>
<comment type="caution">
    <text evidence="2">The sequence shown here is derived from an EMBL/GenBank/DDBJ whole genome shotgun (WGS) entry which is preliminary data.</text>
</comment>
<dbReference type="AlphaFoldDB" id="A0A9P9FV04"/>
<feature type="signal peptide" evidence="1">
    <location>
        <begin position="1"/>
        <end position="16"/>
    </location>
</feature>
<dbReference type="EMBL" id="JAGMUV010000001">
    <property type="protein sequence ID" value="KAH7176749.1"/>
    <property type="molecule type" value="Genomic_DNA"/>
</dbReference>
<keyword evidence="1" id="KW-0732">Signal</keyword>
<dbReference type="OrthoDB" id="3034003at2759"/>
<protein>
    <submittedName>
        <fullName evidence="2">Uncharacterized protein</fullName>
    </submittedName>
</protein>
<evidence type="ECO:0000313" key="3">
    <source>
        <dbReference type="Proteomes" id="UP000738349"/>
    </source>
</evidence>